<dbReference type="EMBL" id="JBHTKA010000015">
    <property type="protein sequence ID" value="MFD1003244.1"/>
    <property type="molecule type" value="Genomic_DNA"/>
</dbReference>
<organism evidence="5 6">
    <name type="scientific">Ohtaekwangia kribbensis</name>
    <dbReference type="NCBI Taxonomy" id="688913"/>
    <lineage>
        <taxon>Bacteria</taxon>
        <taxon>Pseudomonadati</taxon>
        <taxon>Bacteroidota</taxon>
        <taxon>Cytophagia</taxon>
        <taxon>Cytophagales</taxon>
        <taxon>Fulvivirgaceae</taxon>
        <taxon>Ohtaekwangia</taxon>
    </lineage>
</organism>
<gene>
    <name evidence="2" type="primary">ku</name>
    <name evidence="5" type="ORF">ACFQ21_28215</name>
</gene>
<name>A0ABW3KAS9_9BACT</name>
<evidence type="ECO:0000256" key="1">
    <source>
        <dbReference type="ARBA" id="ARBA00023125"/>
    </source>
</evidence>
<keyword evidence="6" id="KW-1185">Reference proteome</keyword>
<reference evidence="6" key="1">
    <citation type="journal article" date="2019" name="Int. J. Syst. Evol. Microbiol.">
        <title>The Global Catalogue of Microorganisms (GCM) 10K type strain sequencing project: providing services to taxonomists for standard genome sequencing and annotation.</title>
        <authorList>
            <consortium name="The Broad Institute Genomics Platform"/>
            <consortium name="The Broad Institute Genome Sequencing Center for Infectious Disease"/>
            <person name="Wu L."/>
            <person name="Ma J."/>
        </authorList>
    </citation>
    <scope>NUCLEOTIDE SEQUENCE [LARGE SCALE GENOMIC DNA]</scope>
    <source>
        <strain evidence="6">CCUG 58938</strain>
    </source>
</reference>
<comment type="caution">
    <text evidence="5">The sequence shown here is derived from an EMBL/GenBank/DDBJ whole genome shotgun (WGS) entry which is preliminary data.</text>
</comment>
<evidence type="ECO:0000256" key="3">
    <source>
        <dbReference type="SAM" id="MobiDB-lite"/>
    </source>
</evidence>
<evidence type="ECO:0000256" key="2">
    <source>
        <dbReference type="HAMAP-Rule" id="MF_01875"/>
    </source>
</evidence>
<comment type="function">
    <text evidence="2">With LigD forms a non-homologous end joining (NHEJ) DNA repair enzyme, which repairs dsDNA breaks with reduced fidelity. Binds linear dsDNA with 5'- and 3'- overhangs but not closed circular dsDNA nor ssDNA. Recruits and stimulates the ligase activity of LigD.</text>
</comment>
<dbReference type="InterPro" id="IPR006164">
    <property type="entry name" value="DNA_bd_Ku70/Ku80"/>
</dbReference>
<dbReference type="NCBIfam" id="TIGR02772">
    <property type="entry name" value="Ku_bact"/>
    <property type="match status" value="1"/>
</dbReference>
<keyword evidence="2" id="KW-0234">DNA repair</keyword>
<dbReference type="SUPFAM" id="SSF100939">
    <property type="entry name" value="SPOC domain-like"/>
    <property type="match status" value="1"/>
</dbReference>
<feature type="region of interest" description="Disordered" evidence="3">
    <location>
        <begin position="254"/>
        <end position="285"/>
    </location>
</feature>
<dbReference type="Pfam" id="PF02735">
    <property type="entry name" value="Ku"/>
    <property type="match status" value="1"/>
</dbReference>
<evidence type="ECO:0000313" key="6">
    <source>
        <dbReference type="Proteomes" id="UP001597112"/>
    </source>
</evidence>
<dbReference type="RefSeq" id="WP_377585664.1">
    <property type="nucleotide sequence ID" value="NZ_JBHTKA010000015.1"/>
</dbReference>
<dbReference type="HAMAP" id="MF_01875">
    <property type="entry name" value="Prokaryotic_Ku"/>
    <property type="match status" value="1"/>
</dbReference>
<dbReference type="Gene3D" id="2.40.290.10">
    <property type="match status" value="1"/>
</dbReference>
<dbReference type="SMART" id="SM00559">
    <property type="entry name" value="Ku78"/>
    <property type="match status" value="1"/>
</dbReference>
<feature type="domain" description="Ku" evidence="4">
    <location>
        <begin position="53"/>
        <end position="182"/>
    </location>
</feature>
<keyword evidence="1 2" id="KW-0238">DNA-binding</keyword>
<keyword evidence="2" id="KW-0227">DNA damage</keyword>
<feature type="compositionally biased region" description="Basic and acidic residues" evidence="3">
    <location>
        <begin position="254"/>
        <end position="277"/>
    </location>
</feature>
<dbReference type="InterPro" id="IPR016194">
    <property type="entry name" value="SPOC-like_C_dom_sf"/>
</dbReference>
<dbReference type="InterPro" id="IPR009187">
    <property type="entry name" value="Prok_Ku"/>
</dbReference>
<comment type="subunit">
    <text evidence="2">Homodimer. Interacts with LigD.</text>
</comment>
<protein>
    <recommendedName>
        <fullName evidence="2">Non-homologous end joining protein Ku</fullName>
    </recommendedName>
</protein>
<accession>A0ABW3KAS9</accession>
<proteinExistence type="inferred from homology"/>
<dbReference type="PANTHER" id="PTHR41251">
    <property type="entry name" value="NON-HOMOLOGOUS END JOINING PROTEIN KU"/>
    <property type="match status" value="1"/>
</dbReference>
<dbReference type="PIRSF" id="PIRSF006493">
    <property type="entry name" value="Prok_Ku"/>
    <property type="match status" value="1"/>
</dbReference>
<evidence type="ECO:0000259" key="4">
    <source>
        <dbReference type="SMART" id="SM00559"/>
    </source>
</evidence>
<comment type="similarity">
    <text evidence="2">Belongs to the prokaryotic Ku family.</text>
</comment>
<dbReference type="PANTHER" id="PTHR41251:SF1">
    <property type="entry name" value="NON-HOMOLOGOUS END JOINING PROTEIN KU"/>
    <property type="match status" value="1"/>
</dbReference>
<sequence length="285" mass="31945">MRAIWKGHIQFSLVTIPVRIYNAIDSGQSISFNLLSKEGHNPVSYEKKDKVTGQTLKTEDIVKGYQYEPGQYVIIDQEDLNKVKLKSEKVIEIEGFVDTSEVSPTLYEAPYYIGPDGDVAAKTYGLLSHTLKETGRIAVGKVVLRDRETPVLLAPMEGGMVMYRLRYPNEVRSMREVPQLLEVKPDKEQLKLAKTLVDSMTTKFANIEMKDHYTEALKTIIDAKVEGKEVVTRIEETPKVVDIMTALKASIDAAKKPMEKAKGETAKKAKAEKEKPAKTAKRKAS</sequence>
<evidence type="ECO:0000313" key="5">
    <source>
        <dbReference type="EMBL" id="MFD1003244.1"/>
    </source>
</evidence>
<dbReference type="Proteomes" id="UP001597112">
    <property type="component" value="Unassembled WGS sequence"/>
</dbReference>
<keyword evidence="2" id="KW-0233">DNA recombination</keyword>